<dbReference type="AlphaFoldDB" id="X1HTD1"/>
<reference evidence="1" key="1">
    <citation type="journal article" date="2014" name="Front. Microbiol.">
        <title>High frequency of phylogenetically diverse reductive dehalogenase-homologous genes in deep subseafloor sedimentary metagenomes.</title>
        <authorList>
            <person name="Kawai M."/>
            <person name="Futagami T."/>
            <person name="Toyoda A."/>
            <person name="Takaki Y."/>
            <person name="Nishi S."/>
            <person name="Hori S."/>
            <person name="Arai W."/>
            <person name="Tsubouchi T."/>
            <person name="Morono Y."/>
            <person name="Uchiyama I."/>
            <person name="Ito T."/>
            <person name="Fujiyama A."/>
            <person name="Inagaki F."/>
            <person name="Takami H."/>
        </authorList>
    </citation>
    <scope>NUCLEOTIDE SEQUENCE</scope>
    <source>
        <strain evidence="1">Expedition CK06-06</strain>
    </source>
</reference>
<organism evidence="1">
    <name type="scientific">marine sediment metagenome</name>
    <dbReference type="NCBI Taxonomy" id="412755"/>
    <lineage>
        <taxon>unclassified sequences</taxon>
        <taxon>metagenomes</taxon>
        <taxon>ecological metagenomes</taxon>
    </lineage>
</organism>
<proteinExistence type="predicted"/>
<sequence length="70" mass="8401">MLHRLPITEESYKKLKEIISNIFYEHEKEFDKQAQKLADELFELSWGQTRLLAAALNIIFTKFKETKKEK</sequence>
<protein>
    <submittedName>
        <fullName evidence="1">Uncharacterized protein</fullName>
    </submittedName>
</protein>
<accession>X1HTD1</accession>
<name>X1HTD1_9ZZZZ</name>
<dbReference type="EMBL" id="BARU01027364">
    <property type="protein sequence ID" value="GAH73431.1"/>
    <property type="molecule type" value="Genomic_DNA"/>
</dbReference>
<comment type="caution">
    <text evidence="1">The sequence shown here is derived from an EMBL/GenBank/DDBJ whole genome shotgun (WGS) entry which is preliminary data.</text>
</comment>
<evidence type="ECO:0000313" key="1">
    <source>
        <dbReference type="EMBL" id="GAH73431.1"/>
    </source>
</evidence>
<gene>
    <name evidence="1" type="ORF">S03H2_43817</name>
</gene>